<keyword evidence="1" id="KW-0238">DNA-binding</keyword>
<evidence type="ECO:0000313" key="4">
    <source>
        <dbReference type="Proteomes" id="UP000000292"/>
    </source>
</evidence>
<gene>
    <name evidence="3" type="ordered locus">TC41_2516</name>
</gene>
<accession>F8IHE1</accession>
<dbReference type="Gene3D" id="1.10.260.40">
    <property type="entry name" value="lambda repressor-like DNA-binding domains"/>
    <property type="match status" value="1"/>
</dbReference>
<dbReference type="InterPro" id="IPR010982">
    <property type="entry name" value="Lambda_DNA-bd_dom_sf"/>
</dbReference>
<evidence type="ECO:0000256" key="1">
    <source>
        <dbReference type="ARBA" id="ARBA00023125"/>
    </source>
</evidence>
<feature type="domain" description="HTH cro/C1-type" evidence="2">
    <location>
        <begin position="11"/>
        <end position="65"/>
    </location>
</feature>
<organism evidence="3 4">
    <name type="scientific">Alicyclobacillus acidocaldarius (strain Tc-4-1)</name>
    <name type="common">Bacillus acidocaldarius</name>
    <dbReference type="NCBI Taxonomy" id="1048834"/>
    <lineage>
        <taxon>Bacteria</taxon>
        <taxon>Bacillati</taxon>
        <taxon>Bacillota</taxon>
        <taxon>Bacilli</taxon>
        <taxon>Bacillales</taxon>
        <taxon>Alicyclobacillaceae</taxon>
        <taxon>Alicyclobacillus</taxon>
    </lineage>
</organism>
<protein>
    <recommendedName>
        <fullName evidence="2">HTH cro/C1-type domain-containing protein</fullName>
    </recommendedName>
</protein>
<dbReference type="EMBL" id="CP002902">
    <property type="protein sequence ID" value="AEJ44414.1"/>
    <property type="molecule type" value="Genomic_DNA"/>
</dbReference>
<dbReference type="SMART" id="SM00530">
    <property type="entry name" value="HTH_XRE"/>
    <property type="match status" value="1"/>
</dbReference>
<dbReference type="CDD" id="cd00093">
    <property type="entry name" value="HTH_XRE"/>
    <property type="match status" value="1"/>
</dbReference>
<dbReference type="SUPFAM" id="SSF47413">
    <property type="entry name" value="lambda repressor-like DNA-binding domains"/>
    <property type="match status" value="1"/>
</dbReference>
<dbReference type="HOGENOM" id="CLU_066192_62_11_9"/>
<dbReference type="KEGG" id="aad:TC41_2516"/>
<dbReference type="GO" id="GO:0003677">
    <property type="term" value="F:DNA binding"/>
    <property type="evidence" value="ECO:0007669"/>
    <property type="project" value="UniProtKB-KW"/>
</dbReference>
<dbReference type="Pfam" id="PF01381">
    <property type="entry name" value="HTH_3"/>
    <property type="match status" value="1"/>
</dbReference>
<dbReference type="PROSITE" id="PS50943">
    <property type="entry name" value="HTH_CROC1"/>
    <property type="match status" value="1"/>
</dbReference>
<evidence type="ECO:0000259" key="2">
    <source>
        <dbReference type="PROSITE" id="PS50943"/>
    </source>
</evidence>
<reference evidence="4" key="2">
    <citation type="submission" date="2011-06" db="EMBL/GenBank/DDBJ databases">
        <title>The complete genome sequence of Alicyclobacillus acidocaldarius sp. Tc-4-1.</title>
        <authorList>
            <person name="Chen Y."/>
            <person name="He Y."/>
            <person name="Dong Z."/>
            <person name="Hu S."/>
        </authorList>
    </citation>
    <scope>NUCLEOTIDE SEQUENCE [LARGE SCALE GENOMIC DNA]</scope>
    <source>
        <strain evidence="4">Tc-4-1</strain>
    </source>
</reference>
<sequence>MTVVMELKKVLQEARRKKGLTQKQVADLLHVTVRSYQRYESGKRRLTLDMAVKLSDILGVDVRDLAQRQSRSA</sequence>
<dbReference type="Proteomes" id="UP000000292">
    <property type="component" value="Chromosome"/>
</dbReference>
<proteinExistence type="predicted"/>
<dbReference type="PANTHER" id="PTHR46558:SF11">
    <property type="entry name" value="HTH-TYPE TRANSCRIPTIONAL REGULATOR XRE"/>
    <property type="match status" value="1"/>
</dbReference>
<dbReference type="InterPro" id="IPR001387">
    <property type="entry name" value="Cro/C1-type_HTH"/>
</dbReference>
<dbReference type="eggNOG" id="COG1395">
    <property type="taxonomic scope" value="Bacteria"/>
</dbReference>
<dbReference type="AlphaFoldDB" id="F8IHE1"/>
<dbReference type="PANTHER" id="PTHR46558">
    <property type="entry name" value="TRACRIPTIONAL REGULATORY PROTEIN-RELATED-RELATED"/>
    <property type="match status" value="1"/>
</dbReference>
<dbReference type="PATRIC" id="fig|1048834.4.peg.2375"/>
<evidence type="ECO:0000313" key="3">
    <source>
        <dbReference type="EMBL" id="AEJ44414.1"/>
    </source>
</evidence>
<name>F8IHE1_ALIAT</name>
<reference evidence="3 4" key="1">
    <citation type="journal article" date="2011" name="J. Bacteriol.">
        <title>Complete Genome Sequence of Alicyclobacillus acidocaldarius Strain Tc-4-1.</title>
        <authorList>
            <person name="Chen Y."/>
            <person name="He Y."/>
            <person name="Zhang B."/>
            <person name="Yang J."/>
            <person name="Li W."/>
            <person name="Dong Z."/>
            <person name="Hu S."/>
        </authorList>
    </citation>
    <scope>NUCLEOTIDE SEQUENCE [LARGE SCALE GENOMIC DNA]</scope>
    <source>
        <strain evidence="3 4">Tc-4-1</strain>
    </source>
</reference>